<keyword evidence="6 9" id="KW-0472">Membrane</keyword>
<evidence type="ECO:0000256" key="2">
    <source>
        <dbReference type="ARBA" id="ARBA00022519"/>
    </source>
</evidence>
<dbReference type="InterPro" id="IPR011919">
    <property type="entry name" value="Cell_div_ZipA"/>
</dbReference>
<evidence type="ECO:0000259" key="12">
    <source>
        <dbReference type="SMART" id="SM00771"/>
    </source>
</evidence>
<dbReference type="InterPro" id="IPR007449">
    <property type="entry name" value="ZipA_FtsZ-bd_C"/>
</dbReference>
<keyword evidence="15" id="KW-1185">Reference proteome</keyword>
<dbReference type="Gene3D" id="3.30.1400.10">
    <property type="entry name" value="ZipA, C-terminal FtsZ-binding domain"/>
    <property type="match status" value="1"/>
</dbReference>
<comment type="similarity">
    <text evidence="8">Belongs to the ZipA family.</text>
</comment>
<dbReference type="Proteomes" id="UP000190435">
    <property type="component" value="Unassembled WGS sequence"/>
</dbReference>
<evidence type="ECO:0000313" key="13">
    <source>
        <dbReference type="EMBL" id="OOR89632.1"/>
    </source>
</evidence>
<dbReference type="PANTHER" id="PTHR38685">
    <property type="entry name" value="CELL DIVISION PROTEIN ZIPA"/>
    <property type="match status" value="1"/>
</dbReference>
<dbReference type="STRING" id="34060.B0181_06600"/>
<reference evidence="14 16" key="2">
    <citation type="submission" date="2018-06" db="EMBL/GenBank/DDBJ databases">
        <authorList>
            <consortium name="Pathogen Informatics"/>
            <person name="Doyle S."/>
        </authorList>
    </citation>
    <scope>NUCLEOTIDE SEQUENCE [LARGE SCALE GENOMIC DNA]</scope>
    <source>
        <strain evidence="14 16">NCTC10293</strain>
    </source>
</reference>
<dbReference type="Proteomes" id="UP000255279">
    <property type="component" value="Unassembled WGS sequence"/>
</dbReference>
<dbReference type="EMBL" id="MUXU01000038">
    <property type="protein sequence ID" value="OOR89632.1"/>
    <property type="molecule type" value="Genomic_DNA"/>
</dbReference>
<dbReference type="OrthoDB" id="7054914at2"/>
<evidence type="ECO:0000256" key="1">
    <source>
        <dbReference type="ARBA" id="ARBA00022475"/>
    </source>
</evidence>
<keyword evidence="3 8" id="KW-0132">Cell division</keyword>
<comment type="subcellular location">
    <subcellularLocation>
        <location evidence="9">Cell inner membrane</location>
        <topology evidence="9">Single-pass type I membrane protein</topology>
    </subcellularLocation>
</comment>
<dbReference type="RefSeq" id="WP_078276713.1">
    <property type="nucleotide sequence ID" value="NZ_MUXU01000038.1"/>
</dbReference>
<feature type="compositionally biased region" description="Low complexity" evidence="10">
    <location>
        <begin position="67"/>
        <end position="90"/>
    </location>
</feature>
<dbReference type="AlphaFoldDB" id="A0A1T0A1I5"/>
<gene>
    <name evidence="14" type="primary">zipA</name>
    <name evidence="13" type="ORF">B0181_06600</name>
    <name evidence="14" type="ORF">NCTC10293_00651</name>
</gene>
<dbReference type="GO" id="GO:0005886">
    <property type="term" value="C:plasma membrane"/>
    <property type="evidence" value="ECO:0007669"/>
    <property type="project" value="UniProtKB-SubCell"/>
</dbReference>
<keyword evidence="7 8" id="KW-0131">Cell cycle</keyword>
<comment type="function">
    <text evidence="8">Essential cell division protein that stabilizes the FtsZ protofilaments by cross-linking them and that serves as a cytoplasmic membrane anchor for the Z ring. Also required for the recruitment to the septal ring of downstream cell division proteins.</text>
</comment>
<evidence type="ECO:0000256" key="4">
    <source>
        <dbReference type="ARBA" id="ARBA00022692"/>
    </source>
</evidence>
<evidence type="ECO:0000256" key="9">
    <source>
        <dbReference type="RuleBase" id="RU003613"/>
    </source>
</evidence>
<accession>A0A1T0A1I5</accession>
<evidence type="ECO:0000313" key="15">
    <source>
        <dbReference type="Proteomes" id="UP000190435"/>
    </source>
</evidence>
<dbReference type="GO" id="GO:0000917">
    <property type="term" value="P:division septum assembly"/>
    <property type="evidence" value="ECO:0007669"/>
    <property type="project" value="TreeGrafter"/>
</dbReference>
<evidence type="ECO:0000256" key="6">
    <source>
        <dbReference type="ARBA" id="ARBA00023136"/>
    </source>
</evidence>
<evidence type="ECO:0000256" key="10">
    <source>
        <dbReference type="SAM" id="MobiDB-lite"/>
    </source>
</evidence>
<dbReference type="GO" id="GO:0032153">
    <property type="term" value="C:cell division site"/>
    <property type="evidence" value="ECO:0007669"/>
    <property type="project" value="TreeGrafter"/>
</dbReference>
<evidence type="ECO:0000256" key="7">
    <source>
        <dbReference type="ARBA" id="ARBA00023306"/>
    </source>
</evidence>
<feature type="transmembrane region" description="Helical" evidence="11">
    <location>
        <begin position="6"/>
        <end position="23"/>
    </location>
</feature>
<keyword evidence="1 9" id="KW-1003">Cell membrane</keyword>
<name>A0A1T0A1I5_9GAMM</name>
<dbReference type="SUPFAM" id="SSF64383">
    <property type="entry name" value="Cell-division protein ZipA, C-terminal domain"/>
    <property type="match status" value="1"/>
</dbReference>
<evidence type="ECO:0000256" key="8">
    <source>
        <dbReference type="RuleBase" id="RU003612"/>
    </source>
</evidence>
<evidence type="ECO:0000313" key="14">
    <source>
        <dbReference type="EMBL" id="STZ10319.1"/>
    </source>
</evidence>
<proteinExistence type="inferred from homology"/>
<evidence type="ECO:0000256" key="3">
    <source>
        <dbReference type="ARBA" id="ARBA00022618"/>
    </source>
</evidence>
<evidence type="ECO:0000313" key="16">
    <source>
        <dbReference type="Proteomes" id="UP000255279"/>
    </source>
</evidence>
<feature type="region of interest" description="Disordered" evidence="10">
    <location>
        <begin position="31"/>
        <end position="99"/>
    </location>
</feature>
<dbReference type="InterPro" id="IPR036765">
    <property type="entry name" value="ZipA_FtsZ-bd_C_sf"/>
</dbReference>
<dbReference type="SMART" id="SM00771">
    <property type="entry name" value="ZipA_C"/>
    <property type="match status" value="1"/>
</dbReference>
<keyword evidence="2 9" id="KW-0997">Cell inner membrane</keyword>
<feature type="domain" description="ZipA C-terminal FtsZ-binding" evidence="12">
    <location>
        <begin position="168"/>
        <end position="300"/>
    </location>
</feature>
<sequence length="303" mass="32928">MQTDVIWIILALLALVVGAFVVLRHFTSRGSAPAEQGDTQFKDGLPITPRDERELPQTSQDDEDALSSMAAVAASSPVVTSPTVATSPVMNTPADTPSTSAALENAADDLAVSDNAIDAQSQANPSDVEPSAQMQALDAQFEQNSPVLDRHLSAQQDFEQKNDPLLNAETTITIVIQPRGNFASLSGQKVLELVRAYGLKYGAMSMFHRYAYEDGSGDLWFSMLGLDYDGVREFDLNTITSNHFTGVILFLPLPNPHAQRGFDSMVEVAKMMADELDADLLDENHSPLDDVELAKLRAQVINY</sequence>
<keyword evidence="4 9" id="KW-0812">Transmembrane</keyword>
<reference evidence="13 15" key="1">
    <citation type="submission" date="2017-02" db="EMBL/GenBank/DDBJ databases">
        <title>Draft genome sequence of Moraxella caviae CCUG 355 type strain.</title>
        <authorList>
            <person name="Engstrom-Jakobsson H."/>
            <person name="Salva-Serra F."/>
            <person name="Thorell K."/>
            <person name="Gonzales-Siles L."/>
            <person name="Karlsson R."/>
            <person name="Boulund F."/>
            <person name="Engstrand L."/>
            <person name="Moore E."/>
        </authorList>
    </citation>
    <scope>NUCLEOTIDE SEQUENCE [LARGE SCALE GENOMIC DNA]</scope>
    <source>
        <strain evidence="13 15">CCUG 355</strain>
    </source>
</reference>
<dbReference type="PANTHER" id="PTHR38685:SF1">
    <property type="entry name" value="CELL DIVISION PROTEIN ZIPA"/>
    <property type="match status" value="1"/>
</dbReference>
<dbReference type="Pfam" id="PF04354">
    <property type="entry name" value="ZipA_C"/>
    <property type="match status" value="1"/>
</dbReference>
<organism evidence="13 15">
    <name type="scientific">Moraxella caviae</name>
    <dbReference type="NCBI Taxonomy" id="34060"/>
    <lineage>
        <taxon>Bacteria</taxon>
        <taxon>Pseudomonadati</taxon>
        <taxon>Pseudomonadota</taxon>
        <taxon>Gammaproteobacteria</taxon>
        <taxon>Moraxellales</taxon>
        <taxon>Moraxellaceae</taxon>
        <taxon>Moraxella</taxon>
    </lineage>
</organism>
<keyword evidence="5 11" id="KW-1133">Transmembrane helix</keyword>
<protein>
    <recommendedName>
        <fullName evidence="8">Cell division protein ZipA</fullName>
    </recommendedName>
</protein>
<dbReference type="EMBL" id="UGQE01000001">
    <property type="protein sequence ID" value="STZ10319.1"/>
    <property type="molecule type" value="Genomic_DNA"/>
</dbReference>
<evidence type="ECO:0000256" key="5">
    <source>
        <dbReference type="ARBA" id="ARBA00022989"/>
    </source>
</evidence>
<evidence type="ECO:0000256" key="11">
    <source>
        <dbReference type="SAM" id="Phobius"/>
    </source>
</evidence>